<comment type="caution">
    <text evidence="2">The sequence shown here is derived from an EMBL/GenBank/DDBJ whole genome shotgun (WGS) entry which is preliminary data.</text>
</comment>
<dbReference type="RefSeq" id="WP_185131710.1">
    <property type="nucleotide sequence ID" value="NZ_JACJVO010000032.1"/>
</dbReference>
<proteinExistence type="predicted"/>
<protein>
    <submittedName>
        <fullName evidence="2">Uncharacterized protein</fullName>
    </submittedName>
</protein>
<gene>
    <name evidence="2" type="ORF">H7C18_24310</name>
</gene>
<sequence>MKFIDFDEVKKLKSVIIKLQKSSRNEAVDFIKNDGFNFHRLFLHSGFIFVFQPCELNKILSGMDTDIDRDTKIKEDLDLLIFLISREKDYEEQITHLINTTKESEDEGAKPVKAGDTGVAGAPIGKHPTGLLANSRKRNIESLCNKRKTRTGRVL</sequence>
<accession>A0A7X0VX98</accession>
<evidence type="ECO:0000313" key="2">
    <source>
        <dbReference type="EMBL" id="MBB6734049.1"/>
    </source>
</evidence>
<reference evidence="2 3" key="1">
    <citation type="submission" date="2020-08" db="EMBL/GenBank/DDBJ databases">
        <title>Cohnella phylogeny.</title>
        <authorList>
            <person name="Dunlap C."/>
        </authorList>
    </citation>
    <scope>NUCLEOTIDE SEQUENCE [LARGE SCALE GENOMIC DNA]</scope>
    <source>
        <strain evidence="2 3">CBP 2801</strain>
    </source>
</reference>
<name>A0A7X0VX98_9BACL</name>
<evidence type="ECO:0000256" key="1">
    <source>
        <dbReference type="SAM" id="MobiDB-lite"/>
    </source>
</evidence>
<feature type="region of interest" description="Disordered" evidence="1">
    <location>
        <begin position="101"/>
        <end position="128"/>
    </location>
</feature>
<evidence type="ECO:0000313" key="3">
    <source>
        <dbReference type="Proteomes" id="UP000564644"/>
    </source>
</evidence>
<dbReference type="EMBL" id="JACJVO010000032">
    <property type="protein sequence ID" value="MBB6734049.1"/>
    <property type="molecule type" value="Genomic_DNA"/>
</dbReference>
<dbReference type="Proteomes" id="UP000564644">
    <property type="component" value="Unassembled WGS sequence"/>
</dbReference>
<dbReference type="AlphaFoldDB" id="A0A7X0VX98"/>
<keyword evidence="3" id="KW-1185">Reference proteome</keyword>
<organism evidence="2 3">
    <name type="scientific">Cohnella zeiphila</name>
    <dbReference type="NCBI Taxonomy" id="2761120"/>
    <lineage>
        <taxon>Bacteria</taxon>
        <taxon>Bacillati</taxon>
        <taxon>Bacillota</taxon>
        <taxon>Bacilli</taxon>
        <taxon>Bacillales</taxon>
        <taxon>Paenibacillaceae</taxon>
        <taxon>Cohnella</taxon>
    </lineage>
</organism>